<dbReference type="InterPro" id="IPR002110">
    <property type="entry name" value="Ankyrin_rpt"/>
</dbReference>
<dbReference type="GO" id="GO:0000981">
    <property type="term" value="F:DNA-binding transcription factor activity, RNA polymerase II-specific"/>
    <property type="evidence" value="ECO:0007669"/>
    <property type="project" value="InterPro"/>
</dbReference>
<dbReference type="Gene3D" id="1.25.40.20">
    <property type="entry name" value="Ankyrin repeat-containing domain"/>
    <property type="match status" value="1"/>
</dbReference>
<dbReference type="PROSITE" id="PS50297">
    <property type="entry name" value="ANK_REP_REGION"/>
    <property type="match status" value="2"/>
</dbReference>
<keyword evidence="12" id="KW-1185">Reference proteome</keyword>
<keyword evidence="3" id="KW-0547">Nucleotide-binding</keyword>
<protein>
    <submittedName>
        <fullName evidence="11">Uncharacterized protein</fullName>
    </submittedName>
</protein>
<dbReference type="EMBL" id="JAAHCF010000043">
    <property type="protein sequence ID" value="KAK8149598.1"/>
    <property type="molecule type" value="Genomic_DNA"/>
</dbReference>
<evidence type="ECO:0000259" key="9">
    <source>
        <dbReference type="PROSITE" id="PS50011"/>
    </source>
</evidence>
<dbReference type="PROSITE" id="PS50088">
    <property type="entry name" value="ANK_REPEAT"/>
    <property type="match status" value="2"/>
</dbReference>
<evidence type="ECO:0000256" key="8">
    <source>
        <dbReference type="SAM" id="MobiDB-lite"/>
    </source>
</evidence>
<dbReference type="InterPro" id="IPR036770">
    <property type="entry name" value="Ankyrin_rpt-contain_sf"/>
</dbReference>
<dbReference type="Pfam" id="PF00172">
    <property type="entry name" value="Zn_clus"/>
    <property type="match status" value="1"/>
</dbReference>
<reference evidence="11 12" key="1">
    <citation type="submission" date="2020-02" db="EMBL/GenBank/DDBJ databases">
        <title>Comparative genomics of the hypocrealean fungal genus Beauvera.</title>
        <authorList>
            <person name="Showalter D.N."/>
            <person name="Bushley K.E."/>
            <person name="Rehner S.A."/>
        </authorList>
    </citation>
    <scope>NUCLEOTIDE SEQUENCE [LARGE SCALE GENOMIC DNA]</scope>
    <source>
        <strain evidence="11 12">ARSEF4384</strain>
    </source>
</reference>
<dbReference type="Gene3D" id="1.10.510.10">
    <property type="entry name" value="Transferase(Phosphotransferase) domain 1"/>
    <property type="match status" value="1"/>
</dbReference>
<dbReference type="GO" id="GO:0008270">
    <property type="term" value="F:zinc ion binding"/>
    <property type="evidence" value="ECO:0007669"/>
    <property type="project" value="InterPro"/>
</dbReference>
<dbReference type="SUPFAM" id="SSF56112">
    <property type="entry name" value="Protein kinase-like (PK-like)"/>
    <property type="match status" value="1"/>
</dbReference>
<dbReference type="SUPFAM" id="SSF48403">
    <property type="entry name" value="Ankyrin repeat"/>
    <property type="match status" value="1"/>
</dbReference>
<sequence>MRAHSNCDACQGAKKKCDAVSPTCTRCARLNIPCSGRGQTRYRFKEHFASNAMHWEAHKKKPSSAVQRRQQAGASLHDLEIVAAAALSSPQSGNSSEVPENDLKVSPGEYTGELTKRFLAALEVDDPMLDISRLAGWLTQIPERLGANELLEKAALAFLDAFDCLQSDAQISAASPAYAVAMECLESALKDQHHAKSPNPLAAIFMLSMAQASADFFLKERRYDDFLIELLRNGLGRILGRHLCTVGVPITKVKIWQCVESIINPSLVLDSRCLQSLKYKAGPYPPLDEEDGQAIESLDLPFLLRLSHLLRAPDEHREEIRNSYARLKVEWPFTRRRYRYISGICKIPGIDSSCLVPAEVQLGAAHTVILGAALVLNACLLAMDPTNANLERDALEMGSEAVEASRKLLMDLPKGVCLAPVALFASWIATDDPDITCSFFSIIKECNQYWAEPAYMELAKALKKRILQLRANAVMEQGPRGFRDFGLCIACGAGNQGQDARHPLSLGGQAASLATCEGAASGDRLPLNIITNNYAILAIMTSQTSPDSSSDNHAASDPRRLWPSTTKRYCGILRITLSCAHVSLPSDENSRDSLGILQEDSEWKIYAVVDCGMHQRSSAASYWMDQPPKWRGRLHKPQGDAEHTRVYWERPEAFLDYWVCEDSPKITVHIIAQNHGTETTVLLCSFRTEPKQLETQASLRVDSHHGQGSLSLTLSSPQEFLPLSERLSTLIPGKHSPGKVVYVRHGEGLRYALVAARSTAESPLRTDLLDATHGAAPFISPVSSVYQAERTLFYLLTVIPGGGNLFVHLQRERRFTEARVRKYGAQLICALEWLHSNNTVACLHPEIVMLDCFDHICLCASAAFILGAEATPVGCLAPELSEGLPRTKMADWWDLGILLYEILTGLPPLLSCAGQDGRKKNGGDNLSFPGYLSTSARELLSMLLHPDPEKRLGARGAQEILSSSFFQSIACQECANRDTNVFRSSSHDDVLTLEPEDEDRPSRFPERRASQGVVYEKECMGPISFWRSFGVMMSEEARAIYSSPTPPNTAWHIVWDDMAADFRFSNSVTGEALLSSEQAELCGLEELESILSWWNLRLSKLGASESCYIPRYRYSPPNSPLAKSCAPFQLTRALAVALKMQCSAEMICQILDRGADLDTIVLTWLETYDTYLMPEPHLQEDIPVTPLEWAIEHQRMDLVDLFLERGADINFAGYPQHGPPLVTAVLRRNLALVRRLAGKTKRCAATRALCLAVEQEDRPMVEALLASSVRCEYEDPKWPQRQDYYGGIFGPDPRLKGDSHFTPPLARAVRLGNMELVRLLLAHGADPNVAYHNICRGHPRQARELHLPQPQYSCGRPVYLAAELKFDEIVEVLIRGGADIHLQHPRAVEVQGPFEYYMPHKCLVVARSVHLDVFSRLEAELCRIKKNNLER</sequence>
<evidence type="ECO:0000256" key="1">
    <source>
        <dbReference type="ARBA" id="ARBA00022527"/>
    </source>
</evidence>
<dbReference type="PROSITE" id="PS50011">
    <property type="entry name" value="PROTEIN_KINASE_DOM"/>
    <property type="match status" value="1"/>
</dbReference>
<dbReference type="Gene3D" id="4.10.240.10">
    <property type="entry name" value="Zn(2)-C6 fungal-type DNA-binding domain"/>
    <property type="match status" value="1"/>
</dbReference>
<dbReference type="PANTHER" id="PTHR24351">
    <property type="entry name" value="RIBOSOMAL PROTEIN S6 KINASE"/>
    <property type="match status" value="1"/>
</dbReference>
<dbReference type="SMART" id="SM00248">
    <property type="entry name" value="ANK"/>
    <property type="match status" value="4"/>
</dbReference>
<dbReference type="SUPFAM" id="SSF57701">
    <property type="entry name" value="Zn2/Cys6 DNA-binding domain"/>
    <property type="match status" value="1"/>
</dbReference>
<comment type="caution">
    <text evidence="11">The sequence shown here is derived from an EMBL/GenBank/DDBJ whole genome shotgun (WGS) entry which is preliminary data.</text>
</comment>
<evidence type="ECO:0000313" key="12">
    <source>
        <dbReference type="Proteomes" id="UP001397290"/>
    </source>
</evidence>
<dbReference type="InterPro" id="IPR001138">
    <property type="entry name" value="Zn2Cys6_DnaBD"/>
</dbReference>
<evidence type="ECO:0000256" key="5">
    <source>
        <dbReference type="ARBA" id="ARBA00022840"/>
    </source>
</evidence>
<keyword evidence="7" id="KW-0040">ANK repeat</keyword>
<dbReference type="CDD" id="cd00067">
    <property type="entry name" value="GAL4"/>
    <property type="match status" value="1"/>
</dbReference>
<dbReference type="SMART" id="SM00220">
    <property type="entry name" value="S_TKc"/>
    <property type="match status" value="1"/>
</dbReference>
<keyword evidence="4" id="KW-0418">Kinase</keyword>
<evidence type="ECO:0000256" key="6">
    <source>
        <dbReference type="ARBA" id="ARBA00023242"/>
    </source>
</evidence>
<feature type="repeat" description="ANK" evidence="7">
    <location>
        <begin position="1185"/>
        <end position="1214"/>
    </location>
</feature>
<dbReference type="GO" id="GO:0004674">
    <property type="term" value="F:protein serine/threonine kinase activity"/>
    <property type="evidence" value="ECO:0007669"/>
    <property type="project" value="UniProtKB-KW"/>
</dbReference>
<organism evidence="11 12">
    <name type="scientific">Beauveria asiatica</name>
    <dbReference type="NCBI Taxonomy" id="1069075"/>
    <lineage>
        <taxon>Eukaryota</taxon>
        <taxon>Fungi</taxon>
        <taxon>Dikarya</taxon>
        <taxon>Ascomycota</taxon>
        <taxon>Pezizomycotina</taxon>
        <taxon>Sordariomycetes</taxon>
        <taxon>Hypocreomycetidae</taxon>
        <taxon>Hypocreales</taxon>
        <taxon>Cordycipitaceae</taxon>
        <taxon>Beauveria</taxon>
    </lineage>
</organism>
<dbReference type="Proteomes" id="UP001397290">
    <property type="component" value="Unassembled WGS sequence"/>
</dbReference>
<feature type="region of interest" description="Disordered" evidence="8">
    <location>
        <begin position="988"/>
        <end position="1007"/>
    </location>
</feature>
<name>A0AAW0S5C8_9HYPO</name>
<evidence type="ECO:0000256" key="7">
    <source>
        <dbReference type="PROSITE-ProRule" id="PRU00023"/>
    </source>
</evidence>
<evidence type="ECO:0000256" key="2">
    <source>
        <dbReference type="ARBA" id="ARBA00022679"/>
    </source>
</evidence>
<dbReference type="Gene3D" id="3.30.200.20">
    <property type="entry name" value="Phosphorylase Kinase, domain 1"/>
    <property type="match status" value="1"/>
</dbReference>
<feature type="domain" description="Zn(2)-C6 fungal-type" evidence="10">
    <location>
        <begin position="6"/>
        <end position="35"/>
    </location>
</feature>
<gene>
    <name evidence="11" type="ORF">G3M48_006329</name>
</gene>
<dbReference type="InterPro" id="IPR036864">
    <property type="entry name" value="Zn2-C6_fun-type_DNA-bd_sf"/>
</dbReference>
<keyword evidence="5" id="KW-0067">ATP-binding</keyword>
<keyword evidence="1" id="KW-0723">Serine/threonine-protein kinase</keyword>
<feature type="repeat" description="ANK" evidence="7">
    <location>
        <begin position="1300"/>
        <end position="1332"/>
    </location>
</feature>
<dbReference type="GO" id="GO:0005524">
    <property type="term" value="F:ATP binding"/>
    <property type="evidence" value="ECO:0007669"/>
    <property type="project" value="UniProtKB-KW"/>
</dbReference>
<dbReference type="PROSITE" id="PS50048">
    <property type="entry name" value="ZN2_CY6_FUNGAL_2"/>
    <property type="match status" value="1"/>
</dbReference>
<dbReference type="InterPro" id="IPR000719">
    <property type="entry name" value="Prot_kinase_dom"/>
</dbReference>
<keyword evidence="2" id="KW-0808">Transferase</keyword>
<evidence type="ECO:0000256" key="4">
    <source>
        <dbReference type="ARBA" id="ARBA00022777"/>
    </source>
</evidence>
<evidence type="ECO:0000313" key="11">
    <source>
        <dbReference type="EMBL" id="KAK8149598.1"/>
    </source>
</evidence>
<dbReference type="SMART" id="SM00066">
    <property type="entry name" value="GAL4"/>
    <property type="match status" value="1"/>
</dbReference>
<keyword evidence="6" id="KW-0539">Nucleus</keyword>
<dbReference type="Pfam" id="PF13606">
    <property type="entry name" value="Ank_3"/>
    <property type="match status" value="1"/>
</dbReference>
<evidence type="ECO:0000259" key="10">
    <source>
        <dbReference type="PROSITE" id="PS50048"/>
    </source>
</evidence>
<proteinExistence type="predicted"/>
<feature type="domain" description="Protein kinase" evidence="9">
    <location>
        <begin position="699"/>
        <end position="966"/>
    </location>
</feature>
<accession>A0AAW0S5C8</accession>
<dbReference type="Pfam" id="PF00069">
    <property type="entry name" value="Pkinase"/>
    <property type="match status" value="1"/>
</dbReference>
<evidence type="ECO:0000256" key="3">
    <source>
        <dbReference type="ARBA" id="ARBA00022741"/>
    </source>
</evidence>
<dbReference type="Pfam" id="PF00023">
    <property type="entry name" value="Ank"/>
    <property type="match status" value="1"/>
</dbReference>
<dbReference type="InterPro" id="IPR011009">
    <property type="entry name" value="Kinase-like_dom_sf"/>
</dbReference>